<dbReference type="PANTHER" id="PTHR48047">
    <property type="entry name" value="GLYCOSYLTRANSFERASE"/>
    <property type="match status" value="1"/>
</dbReference>
<dbReference type="InterPro" id="IPR035595">
    <property type="entry name" value="UDP_glycos_trans_CS"/>
</dbReference>
<evidence type="ECO:0000256" key="3">
    <source>
        <dbReference type="ARBA" id="ARBA00022679"/>
    </source>
</evidence>
<dbReference type="FunFam" id="3.40.50.2000:FF:000060">
    <property type="entry name" value="Glycosyltransferase"/>
    <property type="match status" value="1"/>
</dbReference>
<evidence type="ECO:0000256" key="1">
    <source>
        <dbReference type="ARBA" id="ARBA00009995"/>
    </source>
</evidence>
<dbReference type="PROSITE" id="PS00375">
    <property type="entry name" value="UDPGT"/>
    <property type="match status" value="1"/>
</dbReference>
<dbReference type="PANTHER" id="PTHR48047:SF131">
    <property type="entry name" value="GLYCOSYLTRANSFERASE"/>
    <property type="match status" value="1"/>
</dbReference>
<dbReference type="SUPFAM" id="SSF53756">
    <property type="entry name" value="UDP-Glycosyltransferase/glycogen phosphorylase"/>
    <property type="match status" value="1"/>
</dbReference>
<evidence type="ECO:0000256" key="5">
    <source>
        <dbReference type="RuleBase" id="RU362057"/>
    </source>
</evidence>
<dbReference type="EC" id="2.4.1.-" evidence="5"/>
<dbReference type="GO" id="GO:0016138">
    <property type="term" value="P:glycoside biosynthetic process"/>
    <property type="evidence" value="ECO:0007669"/>
    <property type="project" value="UniProtKB-ARBA"/>
</dbReference>
<gene>
    <name evidence="7" type="primary">NmGT7</name>
</gene>
<evidence type="ECO:0000256" key="4">
    <source>
        <dbReference type="RuleBase" id="RU003718"/>
    </source>
</evidence>
<dbReference type="Pfam" id="PF00201">
    <property type="entry name" value="UDPGT"/>
    <property type="match status" value="1"/>
</dbReference>
<evidence type="ECO:0000256" key="2">
    <source>
        <dbReference type="ARBA" id="ARBA00022676"/>
    </source>
</evidence>
<organism evidence="7">
    <name type="scientific">Nemophila menziesii</name>
    <name type="common">Baby blue eyes</name>
    <dbReference type="NCBI Taxonomy" id="79376"/>
    <lineage>
        <taxon>Eukaryota</taxon>
        <taxon>Viridiplantae</taxon>
        <taxon>Streptophyta</taxon>
        <taxon>Embryophyta</taxon>
        <taxon>Tracheophyta</taxon>
        <taxon>Spermatophyta</taxon>
        <taxon>Magnoliopsida</taxon>
        <taxon>eudicotyledons</taxon>
        <taxon>Gunneridae</taxon>
        <taxon>Pentapetalae</taxon>
        <taxon>asterids</taxon>
        <taxon>lamiids</taxon>
        <taxon>Boraginales</taxon>
        <taxon>Hydrophyllaceae</taxon>
        <taxon>Nemophila</taxon>
    </lineage>
</organism>
<feature type="compositionally biased region" description="Basic and acidic residues" evidence="6">
    <location>
        <begin position="216"/>
        <end position="232"/>
    </location>
</feature>
<evidence type="ECO:0000256" key="6">
    <source>
        <dbReference type="SAM" id="MobiDB-lite"/>
    </source>
</evidence>
<keyword evidence="3 4" id="KW-0808">Transferase</keyword>
<proteinExistence type="evidence at transcript level"/>
<name>A0A387II08_NEMME</name>
<keyword evidence="2 4" id="KW-0328">Glycosyltransferase</keyword>
<protein>
    <recommendedName>
        <fullName evidence="5">Glycosyltransferase</fullName>
        <ecNumber evidence="5">2.4.1.-</ecNumber>
    </recommendedName>
</protein>
<comment type="similarity">
    <text evidence="1 4">Belongs to the UDP-glycosyltransferase family.</text>
</comment>
<dbReference type="EMBL" id="LC368266">
    <property type="protein sequence ID" value="BBC62108.1"/>
    <property type="molecule type" value="mRNA"/>
</dbReference>
<feature type="region of interest" description="Disordered" evidence="6">
    <location>
        <begin position="65"/>
        <end position="99"/>
    </location>
</feature>
<dbReference type="Gene3D" id="3.40.50.2000">
    <property type="entry name" value="Glycogen Phosphorylase B"/>
    <property type="match status" value="2"/>
</dbReference>
<dbReference type="InterPro" id="IPR002213">
    <property type="entry name" value="UDP_glucos_trans"/>
</dbReference>
<dbReference type="CDD" id="cd03784">
    <property type="entry name" value="GT1_Gtf-like"/>
    <property type="match status" value="1"/>
</dbReference>
<evidence type="ECO:0000313" key="7">
    <source>
        <dbReference type="EMBL" id="BBC62108.1"/>
    </source>
</evidence>
<sequence>MESALGEILVLPFFGQGHLLPCMELCKHISSHEYKATFVIPVHLSSSVPSAFRQQQFIEVVEIQNASQPPESESDSGSESESVNEHGPHPPPPSRNPELIKGIESFLAERYTDPGHTRPRCVVIDVMMSWSKECFVKLKIPFVSFFTSGACTSAMEYAKMKDKAEDMKVGETRVFSGLPESMSLSYVDIQRQSRRGRGGPREPRSENGQPGLRRFGSRDPGSENGRTDDKRSGRPGPGKKLPWWVESEGSIALLFNTCDDLDSSFIKYIANQTGKPVWGVGPMLPEQYWDSKGSIIHDHEVRSNKKSSVTEDEVMKWMDTKPSQSVIYISFGSEVGPTLEEYAELANALEALNRSFIWVIQPGSGRVGPPRSMLNLTEEDVEEGYYPQGLAEKVGKRGLVIKGWAPQLLILSHPSLGGFLSHCGWNSTVEAIGRGVPILAWPIRGDQFYNEKLLVNHLGIGHTLITSDDPFASMKKEEIMEGIERLMDDEEVHKKAMAIGYIFQHGFPESSAASLTSFVQLVGSLVV</sequence>
<accession>A0A387II08</accession>
<feature type="region of interest" description="Disordered" evidence="6">
    <location>
        <begin position="186"/>
        <end position="241"/>
    </location>
</feature>
<reference evidence="7" key="1">
    <citation type="journal article" date="2018" name="Plant Cell Physiol.">
        <title>Identification and Characterization of Novel Nemophila menziesii Flavone Glucosyltransferases that Catalyze Biosynthesis of Flavone 7,4'-O-Diglucoside, a Key Component of Blue Metalloanthocyanins.</title>
        <authorList>
            <person name="Okitsu N."/>
            <person name="Matsui K."/>
            <person name="Horikawa M."/>
            <person name="Sugahara K."/>
            <person name="Tanaka Y."/>
        </authorList>
    </citation>
    <scope>NUCLEOTIDE SEQUENCE</scope>
    <source>
        <tissue evidence="7">Petal</tissue>
    </source>
</reference>
<dbReference type="AlphaFoldDB" id="A0A387II08"/>
<dbReference type="GO" id="GO:0035251">
    <property type="term" value="F:UDP-glucosyltransferase activity"/>
    <property type="evidence" value="ECO:0007669"/>
    <property type="project" value="TreeGrafter"/>
</dbReference>